<evidence type="ECO:0000259" key="5">
    <source>
        <dbReference type="PROSITE" id="PS50931"/>
    </source>
</evidence>
<sequence length="306" mass="33860">MDIRALRYFSETVRLNSFSRAADALHVTQSTVSKMVRQLEDEIGTPLLIRAGRSLQLTDTGRVVYEQAQQILAGVQRLNTEIHNTRNLRQGHLEIGIPPMVNILCTPVLKAFRERHPEIAITLLEDTGPQIEQRVAAGTLEIGMTVLPVAPELELEMTPVAAYPIWAVAQAGRFQKNRSTLPCKALKDMPLVLLNNEFGLTRTLRNMFRDTGIAPEVAAQSGQWDWLVAMALAGMGVALLPEPFIHRLASDQLQSVRLVEPEVQWQVAYVTRGGYLSHAARAWLTLSSELFAGGPPVTGKKVARSE</sequence>
<dbReference type="Gene3D" id="1.10.10.10">
    <property type="entry name" value="Winged helix-like DNA-binding domain superfamily/Winged helix DNA-binding domain"/>
    <property type="match status" value="1"/>
</dbReference>
<keyword evidence="3" id="KW-0238">DNA-binding</keyword>
<dbReference type="SUPFAM" id="SSF53850">
    <property type="entry name" value="Periplasmic binding protein-like II"/>
    <property type="match status" value="1"/>
</dbReference>
<dbReference type="InterPro" id="IPR000847">
    <property type="entry name" value="LysR_HTH_N"/>
</dbReference>
<dbReference type="RefSeq" id="WP_053196365.1">
    <property type="nucleotide sequence ID" value="NZ_CP011409.1"/>
</dbReference>
<evidence type="ECO:0000313" key="6">
    <source>
        <dbReference type="EMBL" id="AKZ62594.1"/>
    </source>
</evidence>
<dbReference type="Pfam" id="PF00126">
    <property type="entry name" value="HTH_1"/>
    <property type="match status" value="1"/>
</dbReference>
<accession>A0ABN4HXY6</accession>
<keyword evidence="2" id="KW-0805">Transcription regulation</keyword>
<organism evidence="6 7">
    <name type="scientific">Herbaspirillum hiltneri N3</name>
    <dbReference type="NCBI Taxonomy" id="1262470"/>
    <lineage>
        <taxon>Bacteria</taxon>
        <taxon>Pseudomonadati</taxon>
        <taxon>Pseudomonadota</taxon>
        <taxon>Betaproteobacteria</taxon>
        <taxon>Burkholderiales</taxon>
        <taxon>Oxalobacteraceae</taxon>
        <taxon>Herbaspirillum</taxon>
    </lineage>
</organism>
<evidence type="ECO:0000256" key="2">
    <source>
        <dbReference type="ARBA" id="ARBA00023015"/>
    </source>
</evidence>
<evidence type="ECO:0000256" key="1">
    <source>
        <dbReference type="ARBA" id="ARBA00009437"/>
    </source>
</evidence>
<proteinExistence type="inferred from homology"/>
<dbReference type="Gene3D" id="3.40.190.290">
    <property type="match status" value="1"/>
</dbReference>
<dbReference type="Pfam" id="PF03466">
    <property type="entry name" value="LysR_substrate"/>
    <property type="match status" value="1"/>
</dbReference>
<dbReference type="PROSITE" id="PS50931">
    <property type="entry name" value="HTH_LYSR"/>
    <property type="match status" value="1"/>
</dbReference>
<dbReference type="Proteomes" id="UP000063429">
    <property type="component" value="Chromosome"/>
</dbReference>
<evidence type="ECO:0000313" key="7">
    <source>
        <dbReference type="Proteomes" id="UP000063429"/>
    </source>
</evidence>
<dbReference type="InterPro" id="IPR050950">
    <property type="entry name" value="HTH-type_LysR_regulators"/>
</dbReference>
<feature type="domain" description="HTH lysR-type" evidence="5">
    <location>
        <begin position="1"/>
        <end position="58"/>
    </location>
</feature>
<dbReference type="PANTHER" id="PTHR30419">
    <property type="entry name" value="HTH-TYPE TRANSCRIPTIONAL REGULATOR YBHD"/>
    <property type="match status" value="1"/>
</dbReference>
<comment type="similarity">
    <text evidence="1">Belongs to the LysR transcriptional regulatory family.</text>
</comment>
<dbReference type="InterPro" id="IPR036388">
    <property type="entry name" value="WH-like_DNA-bd_sf"/>
</dbReference>
<dbReference type="PRINTS" id="PR00039">
    <property type="entry name" value="HTHLYSR"/>
</dbReference>
<dbReference type="InterPro" id="IPR005119">
    <property type="entry name" value="LysR_subst-bd"/>
</dbReference>
<dbReference type="EMBL" id="CP011409">
    <property type="protein sequence ID" value="AKZ62594.1"/>
    <property type="molecule type" value="Genomic_DNA"/>
</dbReference>
<evidence type="ECO:0000256" key="3">
    <source>
        <dbReference type="ARBA" id="ARBA00023125"/>
    </source>
</evidence>
<protein>
    <submittedName>
        <fullName evidence="6">LysR family transcriptional regulator</fullName>
    </submittedName>
</protein>
<dbReference type="InterPro" id="IPR036390">
    <property type="entry name" value="WH_DNA-bd_sf"/>
</dbReference>
<dbReference type="SUPFAM" id="SSF46785">
    <property type="entry name" value="Winged helix' DNA-binding domain"/>
    <property type="match status" value="1"/>
</dbReference>
<dbReference type="PANTHER" id="PTHR30419:SF8">
    <property type="entry name" value="NITROGEN ASSIMILATION TRANSCRIPTIONAL ACTIVATOR-RELATED"/>
    <property type="match status" value="1"/>
</dbReference>
<gene>
    <name evidence="6" type="ORF">F506_07800</name>
</gene>
<reference evidence="7" key="1">
    <citation type="journal article" date="2015" name="Genome Announc.">
        <title>Complete Genome Sequence of Herbaspirillum hiltneri N3 (DSM 17495), Isolated from Surface-Sterilized Wheat Roots.</title>
        <authorList>
            <person name="Guizelini D."/>
            <person name="Saizaki P.M."/>
            <person name="Coimbra N.A."/>
            <person name="Weiss V.A."/>
            <person name="Faoro H."/>
            <person name="Sfeir M.Z."/>
            <person name="Baura V.A."/>
            <person name="Monteiro R.A."/>
            <person name="Chubatsu L.S."/>
            <person name="Souza E.M."/>
            <person name="Cruz L.M."/>
            <person name="Pedrosa F.O."/>
            <person name="Raittz R.T."/>
            <person name="Marchaukoski J.N."/>
            <person name="Steffens M.B."/>
        </authorList>
    </citation>
    <scope>NUCLEOTIDE SEQUENCE [LARGE SCALE GENOMIC DNA]</scope>
    <source>
        <strain evidence="7">N3</strain>
    </source>
</reference>
<keyword evidence="7" id="KW-1185">Reference proteome</keyword>
<name>A0ABN4HXY6_9BURK</name>
<keyword evidence="4" id="KW-0804">Transcription</keyword>
<evidence type="ECO:0000256" key="4">
    <source>
        <dbReference type="ARBA" id="ARBA00023163"/>
    </source>
</evidence>